<reference evidence="1 2" key="1">
    <citation type="submission" date="2024-02" db="EMBL/GenBank/DDBJ databases">
        <title>Lysobacter Genome Sequencing and Mining.</title>
        <authorList>
            <person name="Bierman J."/>
            <person name="Walker M.C."/>
        </authorList>
    </citation>
    <scope>NUCLEOTIDE SEQUENCE [LARGE SCALE GENOMIC DNA]</scope>
    <source>
        <strain evidence="1 2">PB6250</strain>
    </source>
</reference>
<proteinExistence type="predicted"/>
<dbReference type="Proteomes" id="UP001387215">
    <property type="component" value="Unassembled WGS sequence"/>
</dbReference>
<accession>A0ABU8D3D6</accession>
<evidence type="ECO:0000313" key="1">
    <source>
        <dbReference type="EMBL" id="MEI2455447.1"/>
    </source>
</evidence>
<dbReference type="PROSITE" id="PS51257">
    <property type="entry name" value="PROKAR_LIPOPROTEIN"/>
    <property type="match status" value="1"/>
</dbReference>
<comment type="caution">
    <text evidence="1">The sequence shown here is derived from an EMBL/GenBank/DDBJ whole genome shotgun (WGS) entry which is preliminary data.</text>
</comment>
<keyword evidence="2" id="KW-1185">Reference proteome</keyword>
<gene>
    <name evidence="1" type="ORF">V2J18_12220</name>
</gene>
<organism evidence="1 2">
    <name type="scientific">Lysobacter firmicutimachus</name>
    <dbReference type="NCBI Taxonomy" id="1792846"/>
    <lineage>
        <taxon>Bacteria</taxon>
        <taxon>Pseudomonadati</taxon>
        <taxon>Pseudomonadota</taxon>
        <taxon>Gammaproteobacteria</taxon>
        <taxon>Lysobacterales</taxon>
        <taxon>Lysobacteraceae</taxon>
        <taxon>Lysobacter</taxon>
    </lineage>
</organism>
<protein>
    <submittedName>
        <fullName evidence="1">Uncharacterized protein</fullName>
    </submittedName>
</protein>
<name>A0ABU8D3D6_9GAMM</name>
<dbReference type="EMBL" id="JBANDL010000002">
    <property type="protein sequence ID" value="MEI2455447.1"/>
    <property type="molecule type" value="Genomic_DNA"/>
</dbReference>
<dbReference type="RefSeq" id="WP_336131902.1">
    <property type="nucleotide sequence ID" value="NZ_JBANDL010000002.1"/>
</dbReference>
<sequence>MKLTAVLRYAAVLSLLVGTTACNPQSVPIGDEIHVDLSAQAAPAAAPAANARTAG</sequence>
<evidence type="ECO:0000313" key="2">
    <source>
        <dbReference type="Proteomes" id="UP001387215"/>
    </source>
</evidence>